<reference evidence="2 3" key="1">
    <citation type="journal article" date="2016" name="Nat. Commun.">
        <title>Thousands of microbial genomes shed light on interconnected biogeochemical processes in an aquifer system.</title>
        <authorList>
            <person name="Anantharaman K."/>
            <person name="Brown C.T."/>
            <person name="Hug L.A."/>
            <person name="Sharon I."/>
            <person name="Castelle C.J."/>
            <person name="Probst A.J."/>
            <person name="Thomas B.C."/>
            <person name="Singh A."/>
            <person name="Wilkins M.J."/>
            <person name="Karaoz U."/>
            <person name="Brodie E.L."/>
            <person name="Williams K.H."/>
            <person name="Hubbard S.S."/>
            <person name="Banfield J.F."/>
        </authorList>
    </citation>
    <scope>NUCLEOTIDE SEQUENCE [LARGE SCALE GENOMIC DNA]</scope>
</reference>
<protein>
    <submittedName>
        <fullName evidence="2">Uncharacterized protein</fullName>
    </submittedName>
</protein>
<accession>A0A1F6XLQ4</accession>
<organism evidence="2 3">
    <name type="scientific">Candidatus Nomurabacteria bacterium RIFCSPLOWO2_01_FULL_42_17</name>
    <dbReference type="NCBI Taxonomy" id="1801780"/>
    <lineage>
        <taxon>Bacteria</taxon>
        <taxon>Candidatus Nomuraibacteriota</taxon>
    </lineage>
</organism>
<gene>
    <name evidence="2" type="ORF">A2917_01765</name>
</gene>
<evidence type="ECO:0000313" key="3">
    <source>
        <dbReference type="Proteomes" id="UP000178104"/>
    </source>
</evidence>
<dbReference type="Proteomes" id="UP000178104">
    <property type="component" value="Unassembled WGS sequence"/>
</dbReference>
<comment type="caution">
    <text evidence="2">The sequence shown here is derived from an EMBL/GenBank/DDBJ whole genome shotgun (WGS) entry which is preliminary data.</text>
</comment>
<name>A0A1F6XLQ4_9BACT</name>
<proteinExistence type="predicted"/>
<evidence type="ECO:0000256" key="1">
    <source>
        <dbReference type="SAM" id="Phobius"/>
    </source>
</evidence>
<dbReference type="STRING" id="1801780.A2917_01765"/>
<dbReference type="AlphaFoldDB" id="A0A1F6XLQ4"/>
<keyword evidence="1" id="KW-0472">Membrane</keyword>
<sequence>MSEAKQLKHLEFIQAIVARQARNSFQCKSWAIVLLAGLSALSRGSKDDILLISAGVVLLFWLLDSYYLSKERLFRNMYERVAKEKADDLSLKPRKSDCDKSSSWLKCAFALVEALPYGAMLLGILLITLRR</sequence>
<keyword evidence="1" id="KW-0812">Transmembrane</keyword>
<keyword evidence="1" id="KW-1133">Transmembrane helix</keyword>
<feature type="transmembrane region" description="Helical" evidence="1">
    <location>
        <begin position="49"/>
        <end position="68"/>
    </location>
</feature>
<dbReference type="EMBL" id="MFVE01000007">
    <property type="protein sequence ID" value="OGI95099.1"/>
    <property type="molecule type" value="Genomic_DNA"/>
</dbReference>
<evidence type="ECO:0000313" key="2">
    <source>
        <dbReference type="EMBL" id="OGI95099.1"/>
    </source>
</evidence>
<feature type="transmembrane region" description="Helical" evidence="1">
    <location>
        <begin position="109"/>
        <end position="129"/>
    </location>
</feature>